<evidence type="ECO:0000313" key="2">
    <source>
        <dbReference type="EMBL" id="WOB05989.1"/>
    </source>
</evidence>
<dbReference type="InterPro" id="IPR003594">
    <property type="entry name" value="HATPase_dom"/>
</dbReference>
<dbReference type="SUPFAM" id="SSF55874">
    <property type="entry name" value="ATPase domain of HSP90 chaperone/DNA topoisomerase II/histidine kinase"/>
    <property type="match status" value="1"/>
</dbReference>
<reference evidence="2 3" key="1">
    <citation type="submission" date="2023-10" db="EMBL/GenBank/DDBJ databases">
        <title>Bacteria for the degradation of biodegradable plastic PBAT(Polybutylene adipate terephthalate).</title>
        <authorList>
            <person name="Weon H.-Y."/>
            <person name="Yeon J."/>
        </authorList>
    </citation>
    <scope>NUCLEOTIDE SEQUENCE [LARGE SCALE GENOMIC DNA]</scope>
    <source>
        <strain evidence="2 3">SBD 7-3</strain>
    </source>
</reference>
<proteinExistence type="predicted"/>
<name>A0ABZ0CLY2_9BURK</name>
<keyword evidence="3" id="KW-1185">Reference proteome</keyword>
<dbReference type="InterPro" id="IPR036890">
    <property type="entry name" value="HATPase_C_sf"/>
</dbReference>
<dbReference type="EMBL" id="CP136336">
    <property type="protein sequence ID" value="WOB05989.1"/>
    <property type="molecule type" value="Genomic_DNA"/>
</dbReference>
<dbReference type="Proteomes" id="UP001303946">
    <property type="component" value="Chromosome"/>
</dbReference>
<evidence type="ECO:0000313" key="3">
    <source>
        <dbReference type="Proteomes" id="UP001303946"/>
    </source>
</evidence>
<protein>
    <submittedName>
        <fullName evidence="2">Anti-sigma regulatory factor</fullName>
    </submittedName>
</protein>
<accession>A0ABZ0CLY2</accession>
<dbReference type="Gene3D" id="3.30.565.10">
    <property type="entry name" value="Histidine kinase-like ATPase, C-terminal domain"/>
    <property type="match status" value="1"/>
</dbReference>
<dbReference type="RefSeq" id="WP_316698168.1">
    <property type="nucleotide sequence ID" value="NZ_CP136336.1"/>
</dbReference>
<dbReference type="CDD" id="cd16934">
    <property type="entry name" value="HATPase_RsbT-like"/>
    <property type="match status" value="1"/>
</dbReference>
<dbReference type="Pfam" id="PF02518">
    <property type="entry name" value="HATPase_c"/>
    <property type="match status" value="1"/>
</dbReference>
<evidence type="ECO:0000259" key="1">
    <source>
        <dbReference type="Pfam" id="PF02518"/>
    </source>
</evidence>
<gene>
    <name evidence="2" type="ORF">RXV79_13765</name>
</gene>
<sequence>MTPSPADEALSGSAPVRSEQDIVLSRQLVRKLTQQLKFSLVDQTKMITAASELSRNTLVYGGGGEMRWEIVSNGAKTGLQLAFEDKGPGIPDLEQALTDGWTSGGGLGMGLSGSRRLVNDFDIRTAPGEGTCVTITRWK</sequence>
<organism evidence="2 3">
    <name type="scientific">Piscinibacter gummiphilus</name>
    <dbReference type="NCBI Taxonomy" id="946333"/>
    <lineage>
        <taxon>Bacteria</taxon>
        <taxon>Pseudomonadati</taxon>
        <taxon>Pseudomonadota</taxon>
        <taxon>Betaproteobacteria</taxon>
        <taxon>Burkholderiales</taxon>
        <taxon>Sphaerotilaceae</taxon>
        <taxon>Piscinibacter</taxon>
    </lineage>
</organism>
<feature type="domain" description="Histidine kinase/HSP90-like ATPase" evidence="1">
    <location>
        <begin position="42"/>
        <end position="136"/>
    </location>
</feature>